<dbReference type="RefSeq" id="WP_250929192.1">
    <property type="nucleotide sequence ID" value="NZ_JAMQBK010000032.1"/>
</dbReference>
<evidence type="ECO:0000313" key="2">
    <source>
        <dbReference type="Proteomes" id="UP001202961"/>
    </source>
</evidence>
<comment type="caution">
    <text evidence="1">The sequence shown here is derived from an EMBL/GenBank/DDBJ whole genome shotgun (WGS) entry which is preliminary data.</text>
</comment>
<gene>
    <name evidence="1" type="ORF">NB063_13160</name>
</gene>
<protein>
    <submittedName>
        <fullName evidence="1">Uncharacterized protein</fullName>
    </submittedName>
</protein>
<organism evidence="1 2">
    <name type="scientific">Aporhodopirellula aestuarii</name>
    <dbReference type="NCBI Taxonomy" id="2950107"/>
    <lineage>
        <taxon>Bacteria</taxon>
        <taxon>Pseudomonadati</taxon>
        <taxon>Planctomycetota</taxon>
        <taxon>Planctomycetia</taxon>
        <taxon>Pirellulales</taxon>
        <taxon>Pirellulaceae</taxon>
        <taxon>Aporhodopirellula</taxon>
    </lineage>
</organism>
<dbReference type="Proteomes" id="UP001202961">
    <property type="component" value="Unassembled WGS sequence"/>
</dbReference>
<proteinExistence type="predicted"/>
<sequence>MRLKFVALEAAQVRASLDRNPKNEWAVSDKALARRRLGGVFRLAAYTTLLTKKKAIEPRGASSKTECLLVTV</sequence>
<dbReference type="EMBL" id="JAMQBK010000032">
    <property type="protein sequence ID" value="MCM2371554.1"/>
    <property type="molecule type" value="Genomic_DNA"/>
</dbReference>
<reference evidence="1 2" key="1">
    <citation type="journal article" date="2022" name="Syst. Appl. Microbiol.">
        <title>Rhodopirellula aestuarii sp. nov., a novel member of the genus Rhodopirellula isolated from brackish sediments collected in the Tagus River estuary, Portugal.</title>
        <authorList>
            <person name="Vitorino I.R."/>
            <person name="Klimek D."/>
            <person name="Calusinska M."/>
            <person name="Lobo-da-Cunha A."/>
            <person name="Vasconcelos V."/>
            <person name="Lage O.M."/>
        </authorList>
    </citation>
    <scope>NUCLEOTIDE SEQUENCE [LARGE SCALE GENOMIC DNA]</scope>
    <source>
        <strain evidence="1 2">ICT_H3.1</strain>
    </source>
</reference>
<keyword evidence="2" id="KW-1185">Reference proteome</keyword>
<accession>A0ABT0U3S4</accession>
<name>A0ABT0U3S4_9BACT</name>
<evidence type="ECO:0000313" key="1">
    <source>
        <dbReference type="EMBL" id="MCM2371554.1"/>
    </source>
</evidence>